<evidence type="ECO:0000256" key="1">
    <source>
        <dbReference type="ARBA" id="ARBA00022737"/>
    </source>
</evidence>
<keyword evidence="1" id="KW-0677">Repeat</keyword>
<sequence>MPRRILTRGALRVTRDNRIHVLPQSIMNSVDFPLLINPVRERDAGEYRCLFQLGNKLHHKAIILTVKVPPYFEERPPKVVSADENGNLRLFCNASGAPSPKLQWWVVLETTLKEQTTNRHAISHPYWRPSPFPVSPTNNSQSTLEHTTETWRFPYVGKQDLRPIESVLSHYKNDIFVRGGLLVFSQLQRKMSGFYICEATNGISPAAISETRVLVRYAPEIKMSHNTIQQYLGESTVIGCNVKAHPMGLVEWELNHVPISTPPCNHIDSRQVKFCQDGLYNIVHNVDGDIARLEHDENYSEYSSYYKTAYRPDQYNNETYQVMNTQLIVTNITHSDLGLYTCRMRTTAGSGEGHTRLEAHPKLSPLQILYPGVPGRMEYSSRQFTHHSSVHTNSVKREREHAAIEKDRPEINANGPSQQVRTAIQRGASTSNFLAQTGGENLVNGLESTTLVVYFAFTVHFVFVYFFD</sequence>
<evidence type="ECO:0000259" key="5">
    <source>
        <dbReference type="PROSITE" id="PS50835"/>
    </source>
</evidence>
<dbReference type="PANTHER" id="PTHR12231">
    <property type="entry name" value="CTX-RELATED TYPE I TRANSMEMBRANE PROTEIN"/>
    <property type="match status" value="1"/>
</dbReference>
<evidence type="ECO:0000313" key="6">
    <source>
        <dbReference type="EMBL" id="KAF7261698.1"/>
    </source>
</evidence>
<dbReference type="InterPro" id="IPR003599">
    <property type="entry name" value="Ig_sub"/>
</dbReference>
<keyword evidence="7" id="KW-1185">Reference proteome</keyword>
<dbReference type="InterPro" id="IPR036179">
    <property type="entry name" value="Ig-like_dom_sf"/>
</dbReference>
<organism evidence="6 7">
    <name type="scientific">Paragonimus skrjabini miyazakii</name>
    <dbReference type="NCBI Taxonomy" id="59628"/>
    <lineage>
        <taxon>Eukaryota</taxon>
        <taxon>Metazoa</taxon>
        <taxon>Spiralia</taxon>
        <taxon>Lophotrochozoa</taxon>
        <taxon>Platyhelminthes</taxon>
        <taxon>Trematoda</taxon>
        <taxon>Digenea</taxon>
        <taxon>Plagiorchiida</taxon>
        <taxon>Troglotremata</taxon>
        <taxon>Troglotrematidae</taxon>
        <taxon>Paragonimus</taxon>
    </lineage>
</organism>
<feature type="transmembrane region" description="Helical" evidence="4">
    <location>
        <begin position="451"/>
        <end position="467"/>
    </location>
</feature>
<dbReference type="OrthoDB" id="10012075at2759"/>
<dbReference type="EMBL" id="JTDE01000286">
    <property type="protein sequence ID" value="KAF7261698.1"/>
    <property type="molecule type" value="Genomic_DNA"/>
</dbReference>
<dbReference type="InterPro" id="IPR013783">
    <property type="entry name" value="Ig-like_fold"/>
</dbReference>
<keyword evidence="4" id="KW-1133">Transmembrane helix</keyword>
<dbReference type="Gene3D" id="2.60.40.10">
    <property type="entry name" value="Immunoglobulins"/>
    <property type="match status" value="3"/>
</dbReference>
<accession>A0A8S9ZBU4</accession>
<keyword evidence="2" id="KW-1015">Disulfide bond</keyword>
<evidence type="ECO:0000313" key="7">
    <source>
        <dbReference type="Proteomes" id="UP000822476"/>
    </source>
</evidence>
<dbReference type="AlphaFoldDB" id="A0A8S9ZBU4"/>
<feature type="domain" description="Ig-like" evidence="5">
    <location>
        <begin position="70"/>
        <end position="209"/>
    </location>
</feature>
<gene>
    <name evidence="6" type="ORF">EG68_00946</name>
</gene>
<comment type="caution">
    <text evidence="6">The sequence shown here is derived from an EMBL/GenBank/DDBJ whole genome shotgun (WGS) entry which is preliminary data.</text>
</comment>
<dbReference type="PROSITE" id="PS50835">
    <property type="entry name" value="IG_LIKE"/>
    <property type="match status" value="2"/>
</dbReference>
<reference evidence="6" key="1">
    <citation type="submission" date="2019-07" db="EMBL/GenBank/DDBJ databases">
        <title>Annotation for the trematode Paragonimus miyazaki's.</title>
        <authorList>
            <person name="Choi Y.-J."/>
        </authorList>
    </citation>
    <scope>NUCLEOTIDE SEQUENCE</scope>
    <source>
        <strain evidence="6">Japan</strain>
    </source>
</reference>
<proteinExistence type="predicted"/>
<keyword evidence="4" id="KW-0472">Membrane</keyword>
<keyword evidence="4" id="KW-0812">Transmembrane</keyword>
<feature type="domain" description="Ig-like" evidence="5">
    <location>
        <begin position="219"/>
        <end position="358"/>
    </location>
</feature>
<dbReference type="SUPFAM" id="SSF48726">
    <property type="entry name" value="Immunoglobulin"/>
    <property type="match status" value="3"/>
</dbReference>
<evidence type="ECO:0000256" key="2">
    <source>
        <dbReference type="ARBA" id="ARBA00023157"/>
    </source>
</evidence>
<evidence type="ECO:0000256" key="3">
    <source>
        <dbReference type="ARBA" id="ARBA00023319"/>
    </source>
</evidence>
<dbReference type="PANTHER" id="PTHR12231:SF253">
    <property type="entry name" value="DPR-INTERACTING PROTEIN ETA, ISOFORM B-RELATED"/>
    <property type="match status" value="1"/>
</dbReference>
<name>A0A8S9ZBU4_9TREM</name>
<protein>
    <recommendedName>
        <fullName evidence="5">Ig-like domain-containing protein</fullName>
    </recommendedName>
</protein>
<dbReference type="GO" id="GO:0043005">
    <property type="term" value="C:neuron projection"/>
    <property type="evidence" value="ECO:0007669"/>
    <property type="project" value="TreeGrafter"/>
</dbReference>
<evidence type="ECO:0000256" key="4">
    <source>
        <dbReference type="SAM" id="Phobius"/>
    </source>
</evidence>
<dbReference type="Proteomes" id="UP000822476">
    <property type="component" value="Unassembled WGS sequence"/>
</dbReference>
<dbReference type="InterPro" id="IPR051170">
    <property type="entry name" value="Neural/epithelial_adhesion"/>
</dbReference>
<keyword evidence="3" id="KW-0393">Immunoglobulin domain</keyword>
<dbReference type="InterPro" id="IPR007110">
    <property type="entry name" value="Ig-like_dom"/>
</dbReference>
<dbReference type="SMART" id="SM00409">
    <property type="entry name" value="IG"/>
    <property type="match status" value="3"/>
</dbReference>